<keyword evidence="7" id="KW-0103">Bromodomain</keyword>
<dbReference type="InterPro" id="IPR000315">
    <property type="entry name" value="Znf_B-box"/>
</dbReference>
<dbReference type="Pfam" id="PF00628">
    <property type="entry name" value="PHD"/>
    <property type="match status" value="1"/>
</dbReference>
<dbReference type="CDD" id="cd15623">
    <property type="entry name" value="PHD_TIF1beta"/>
    <property type="match status" value="1"/>
</dbReference>
<dbReference type="CDD" id="cd19829">
    <property type="entry name" value="Bbox2_TIF1b_C-VI"/>
    <property type="match status" value="1"/>
</dbReference>
<evidence type="ECO:0000313" key="13">
    <source>
        <dbReference type="EMBL" id="CAJ0966482.1"/>
    </source>
</evidence>
<dbReference type="PANTHER" id="PTHR45915">
    <property type="entry name" value="TRANSCRIPTION INTERMEDIARY FACTOR"/>
    <property type="match status" value="1"/>
</dbReference>
<dbReference type="PROSITE" id="PS01359">
    <property type="entry name" value="ZF_PHD_1"/>
    <property type="match status" value="1"/>
</dbReference>
<evidence type="ECO:0000256" key="7">
    <source>
        <dbReference type="ARBA" id="ARBA00023117"/>
    </source>
</evidence>
<evidence type="ECO:0000256" key="4">
    <source>
        <dbReference type="ARBA" id="ARBA00022771"/>
    </source>
</evidence>
<evidence type="ECO:0000256" key="6">
    <source>
        <dbReference type="ARBA" id="ARBA00023054"/>
    </source>
</evidence>
<dbReference type="InterPro" id="IPR013083">
    <property type="entry name" value="Znf_RING/FYVE/PHD"/>
</dbReference>
<keyword evidence="2" id="KW-0479">Metal-binding</keyword>
<dbReference type="Proteomes" id="UP001176940">
    <property type="component" value="Unassembled WGS sequence"/>
</dbReference>
<feature type="region of interest" description="Disordered" evidence="10">
    <location>
        <begin position="826"/>
        <end position="861"/>
    </location>
</feature>
<evidence type="ECO:0000313" key="14">
    <source>
        <dbReference type="Proteomes" id="UP001176940"/>
    </source>
</evidence>
<dbReference type="Gene3D" id="3.30.40.10">
    <property type="entry name" value="Zinc/RING finger domain, C3HC4 (zinc finger)"/>
    <property type="match status" value="1"/>
</dbReference>
<feature type="domain" description="B box-type" evidence="12">
    <location>
        <begin position="220"/>
        <end position="267"/>
    </location>
</feature>
<dbReference type="Pfam" id="PF25287">
    <property type="entry name" value="zf-B_box_Trim66"/>
    <property type="match status" value="1"/>
</dbReference>
<dbReference type="SMART" id="SM00336">
    <property type="entry name" value="BBOX"/>
    <property type="match status" value="2"/>
</dbReference>
<dbReference type="SMART" id="SM00297">
    <property type="entry name" value="BROMO"/>
    <property type="match status" value="1"/>
</dbReference>
<keyword evidence="14" id="KW-1185">Reference proteome</keyword>
<keyword evidence="4 9" id="KW-0863">Zinc-finger</keyword>
<evidence type="ECO:0000259" key="12">
    <source>
        <dbReference type="PROSITE" id="PS50119"/>
    </source>
</evidence>
<evidence type="ECO:0000256" key="1">
    <source>
        <dbReference type="ARBA" id="ARBA00004123"/>
    </source>
</evidence>
<dbReference type="InterPro" id="IPR036427">
    <property type="entry name" value="Bromodomain-like_sf"/>
</dbReference>
<organism evidence="13 14">
    <name type="scientific">Ranitomeya imitator</name>
    <name type="common">mimic poison frog</name>
    <dbReference type="NCBI Taxonomy" id="111125"/>
    <lineage>
        <taxon>Eukaryota</taxon>
        <taxon>Metazoa</taxon>
        <taxon>Chordata</taxon>
        <taxon>Craniata</taxon>
        <taxon>Vertebrata</taxon>
        <taxon>Euteleostomi</taxon>
        <taxon>Amphibia</taxon>
        <taxon>Batrachia</taxon>
        <taxon>Anura</taxon>
        <taxon>Neobatrachia</taxon>
        <taxon>Hyloidea</taxon>
        <taxon>Dendrobatidae</taxon>
        <taxon>Dendrobatinae</taxon>
        <taxon>Ranitomeya</taxon>
    </lineage>
</organism>
<comment type="subcellular location">
    <subcellularLocation>
        <location evidence="1">Nucleus</location>
    </subcellularLocation>
</comment>
<dbReference type="EMBL" id="CAUEEQ010074983">
    <property type="protein sequence ID" value="CAJ0966482.1"/>
    <property type="molecule type" value="Genomic_DNA"/>
</dbReference>
<evidence type="ECO:0000256" key="2">
    <source>
        <dbReference type="ARBA" id="ARBA00022723"/>
    </source>
</evidence>
<dbReference type="SUPFAM" id="SSF57903">
    <property type="entry name" value="FYVE/PHD zinc finger"/>
    <property type="match status" value="1"/>
</dbReference>
<proteinExistence type="predicted"/>
<protein>
    <recommendedName>
        <fullName evidence="15">Tripartite motif containing 28</fullName>
    </recommendedName>
</protein>
<dbReference type="SUPFAM" id="SSF47370">
    <property type="entry name" value="Bromodomain"/>
    <property type="match status" value="1"/>
</dbReference>
<dbReference type="Gene3D" id="1.20.920.10">
    <property type="entry name" value="Bromodomain-like"/>
    <property type="match status" value="1"/>
</dbReference>
<dbReference type="InterPro" id="IPR037373">
    <property type="entry name" value="KAP1"/>
</dbReference>
<sequence>MKKISAGFLRFVVQNRCSVAATPPAPMPPPPPPYAYPASRCPSVRLLPGRRHLPKWRAQCACRICRQIRSKAHQGLSKHDMASDLNSSQFCVEKVKQCSFPSELSRVPKQWFTPTYGVSVYSGQIGQQLLGDQPPKVLMHGVCIKCAQPPHFEGKKSELLKFLVQNLSTVHLINLLALLVSCTFFLVMVNCPVCKNQCYQKEIVENYFLREDASADQAAETIQRCTSCEDNAIANSYCIDCTEWLCETCVEAHQRVKYTKDHTVKVTGGSKKEDEHVVYCPIHNEEALMLFCDTCDTLTCRDCQLEGHKDHQYQFLEDAVKNQRKILSALVKRLGEKHVLLQKSTKDVHSSIRQVIDVQKKLQVDVKMAILQIMKELNKRGKLLVTDMQKVTEGQQDKLEKQHWNMTKLQKHQEHILRFATWALESDNNTALLLSKKLIYFQLHRALKVVVDPVEPLGDLRFQWDADTWTKHAEFFGKIVSDKTGVVSSTASQSLNSVLSPLTNFNPMVQNRGRPGGSGRAALGGPYMQDDYDGTEGESSGLDVMGGQKRGRSSEGGDVNELLKKVPRVSLERLDVDLNPDTQPPVFKVFPGNTNEDYNLIVIERGNNGGDPVVKEEAMETGIGIPTTESGTAGDAADFQGSSASAASEAAPGARCKVCQKEGAILTCNQCKNSFHRDCHLPAMIENISGDWKCMLCQDMPKCDDAATTDANATSLSADDQKRCERVLLELLCHEPCRPFHRLSASADGDPMIDLTLIRAKLQQKVSPFYPNPDDFVCDVWMMFRNVSKFAEDKAVVQSIIELQSFFEARLSLLFGDRKFPCLVGEGGQDEPNSESATQRSSPMSTTSDSVSSVKNGAEQI</sequence>
<dbReference type="Gene3D" id="3.30.160.60">
    <property type="entry name" value="Classic Zinc Finger"/>
    <property type="match status" value="1"/>
</dbReference>
<evidence type="ECO:0000259" key="11">
    <source>
        <dbReference type="PROSITE" id="PS50016"/>
    </source>
</evidence>
<keyword evidence="6" id="KW-0175">Coiled coil</keyword>
<dbReference type="InterPro" id="IPR019786">
    <property type="entry name" value="Zinc_finger_PHD-type_CS"/>
</dbReference>
<comment type="caution">
    <text evidence="13">The sequence shown here is derived from an EMBL/GenBank/DDBJ whole genome shotgun (WGS) entry which is preliminary data.</text>
</comment>
<dbReference type="InterPro" id="IPR011011">
    <property type="entry name" value="Znf_FYVE_PHD"/>
</dbReference>
<dbReference type="InterPro" id="IPR001487">
    <property type="entry name" value="Bromodomain"/>
</dbReference>
<dbReference type="Pfam" id="PF00643">
    <property type="entry name" value="zf-B_box"/>
    <property type="match status" value="1"/>
</dbReference>
<keyword evidence="3" id="KW-0677">Repeat</keyword>
<feature type="domain" description="B box-type" evidence="12">
    <location>
        <begin position="275"/>
        <end position="316"/>
    </location>
</feature>
<dbReference type="PROSITE" id="PS50119">
    <property type="entry name" value="ZF_BBOX"/>
    <property type="match status" value="2"/>
</dbReference>
<evidence type="ECO:0000256" key="5">
    <source>
        <dbReference type="ARBA" id="ARBA00022833"/>
    </source>
</evidence>
<reference evidence="13" key="1">
    <citation type="submission" date="2023-07" db="EMBL/GenBank/DDBJ databases">
        <authorList>
            <person name="Stuckert A."/>
        </authorList>
    </citation>
    <scope>NUCLEOTIDE SEQUENCE</scope>
</reference>
<dbReference type="InterPro" id="IPR019787">
    <property type="entry name" value="Znf_PHD-finger"/>
</dbReference>
<keyword evidence="8" id="KW-0539">Nucleus</keyword>
<accession>A0ABN9MM63</accession>
<feature type="compositionally biased region" description="Low complexity" evidence="10">
    <location>
        <begin position="841"/>
        <end position="854"/>
    </location>
</feature>
<feature type="region of interest" description="Disordered" evidence="10">
    <location>
        <begin position="506"/>
        <end position="558"/>
    </location>
</feature>
<dbReference type="SMART" id="SM00502">
    <property type="entry name" value="BBC"/>
    <property type="match status" value="1"/>
</dbReference>
<dbReference type="SMART" id="SM00249">
    <property type="entry name" value="PHD"/>
    <property type="match status" value="1"/>
</dbReference>
<name>A0ABN9MM63_9NEOB</name>
<dbReference type="PROSITE" id="PS50016">
    <property type="entry name" value="ZF_PHD_2"/>
    <property type="match status" value="1"/>
</dbReference>
<evidence type="ECO:0000256" key="3">
    <source>
        <dbReference type="ARBA" id="ARBA00022737"/>
    </source>
</evidence>
<dbReference type="InterPro" id="IPR001965">
    <property type="entry name" value="Znf_PHD"/>
</dbReference>
<dbReference type="SUPFAM" id="SSF57845">
    <property type="entry name" value="B-box zinc-binding domain"/>
    <property type="match status" value="1"/>
</dbReference>
<gene>
    <name evidence="13" type="ORF">RIMI_LOCUS21359716</name>
</gene>
<dbReference type="InterPro" id="IPR003649">
    <property type="entry name" value="Bbox_C"/>
</dbReference>
<evidence type="ECO:0000256" key="8">
    <source>
        <dbReference type="ARBA" id="ARBA00023242"/>
    </source>
</evidence>
<keyword evidence="5" id="KW-0862">Zinc</keyword>
<evidence type="ECO:0008006" key="15">
    <source>
        <dbReference type="Google" id="ProtNLM"/>
    </source>
</evidence>
<evidence type="ECO:0000256" key="9">
    <source>
        <dbReference type="PROSITE-ProRule" id="PRU00024"/>
    </source>
</evidence>
<dbReference type="PANTHER" id="PTHR45915:SF8">
    <property type="entry name" value="TRIPARTITE MOTIF CONTAINING 28"/>
    <property type="match status" value="1"/>
</dbReference>
<evidence type="ECO:0000256" key="10">
    <source>
        <dbReference type="SAM" id="MobiDB-lite"/>
    </source>
</evidence>
<dbReference type="InterPro" id="IPR037372">
    <property type="entry name" value="TRIM66_Bbox1_Znf"/>
</dbReference>
<dbReference type="InterPro" id="IPR047058">
    <property type="entry name" value="TIF1b_Bbox2_Znf"/>
</dbReference>
<feature type="domain" description="PHD-type" evidence="11">
    <location>
        <begin position="653"/>
        <end position="700"/>
    </location>
</feature>